<dbReference type="Proteomes" id="UP000431401">
    <property type="component" value="Unassembled WGS sequence"/>
</dbReference>
<dbReference type="InterPro" id="IPR058333">
    <property type="entry name" value="DUF8020"/>
</dbReference>
<dbReference type="RefSeq" id="WP_153348233.1">
    <property type="nucleotide sequence ID" value="NZ_WEGI01000016.1"/>
</dbReference>
<sequence length="236" mass="23149">MNIYRSALVAAATSAMIAAGSLSAAAAPAAEPVSYDMTLADGSVVTSLQHGVFGPADATDGVPVRDSAGQVLTTLPTTATLDGQRLPLRPRVSADNRTLTLTPDLSAFDRNAAQPIASPVENQLALNDLINAVNVSTALGSLVGTAVGAVAGLGIGFVVAGASCVVISLGCAVAIMPTMALAAGVGGIAGLILAGGPATIGAAYQYITTLTAPDGTTKYGGRDGHAPDPAPADATR</sequence>
<evidence type="ECO:0000259" key="3">
    <source>
        <dbReference type="Pfam" id="PF26059"/>
    </source>
</evidence>
<dbReference type="EMBL" id="WEGI01000016">
    <property type="protein sequence ID" value="MQY30946.1"/>
    <property type="molecule type" value="Genomic_DNA"/>
</dbReference>
<keyword evidence="5" id="KW-1185">Reference proteome</keyword>
<evidence type="ECO:0000256" key="1">
    <source>
        <dbReference type="SAM" id="Phobius"/>
    </source>
</evidence>
<organism evidence="4 5">
    <name type="scientific">Nocardia aurantia</name>
    <dbReference type="NCBI Taxonomy" id="2585199"/>
    <lineage>
        <taxon>Bacteria</taxon>
        <taxon>Bacillati</taxon>
        <taxon>Actinomycetota</taxon>
        <taxon>Actinomycetes</taxon>
        <taxon>Mycobacteriales</taxon>
        <taxon>Nocardiaceae</taxon>
        <taxon>Nocardia</taxon>
    </lineage>
</organism>
<reference evidence="4 5" key="1">
    <citation type="submission" date="2019-10" db="EMBL/GenBank/DDBJ databases">
        <title>Nocardia macrotermitis sp. nov. and Nocardia aurantia sp. nov., isolated from the gut of fungus growing-termite Macrotermes natalensis.</title>
        <authorList>
            <person name="Benndorf R."/>
            <person name="Schwitalla J."/>
            <person name="Martin K."/>
            <person name="De Beer W."/>
            <person name="Kaster A.-K."/>
            <person name="Vollmers J."/>
            <person name="Poulsen M."/>
            <person name="Beemelmanns C."/>
        </authorList>
    </citation>
    <scope>NUCLEOTIDE SEQUENCE [LARGE SCALE GENOMIC DNA]</scope>
    <source>
        <strain evidence="4 5">RB56</strain>
    </source>
</reference>
<comment type="caution">
    <text evidence="4">The sequence shown here is derived from an EMBL/GenBank/DDBJ whole genome shotgun (WGS) entry which is preliminary data.</text>
</comment>
<accession>A0A7K0DYR1</accession>
<keyword evidence="1" id="KW-1133">Transmembrane helix</keyword>
<keyword evidence="2" id="KW-0732">Signal</keyword>
<evidence type="ECO:0000313" key="4">
    <source>
        <dbReference type="EMBL" id="MQY30946.1"/>
    </source>
</evidence>
<keyword evidence="1" id="KW-0812">Transmembrane</keyword>
<feature type="chain" id="PRO_5029792410" description="DUF8020 domain-containing protein" evidence="2">
    <location>
        <begin position="27"/>
        <end position="236"/>
    </location>
</feature>
<evidence type="ECO:0000313" key="5">
    <source>
        <dbReference type="Proteomes" id="UP000431401"/>
    </source>
</evidence>
<protein>
    <recommendedName>
        <fullName evidence="3">DUF8020 domain-containing protein</fullName>
    </recommendedName>
</protein>
<name>A0A7K0DYR1_9NOCA</name>
<feature type="domain" description="DUF8020" evidence="3">
    <location>
        <begin position="32"/>
        <end position="104"/>
    </location>
</feature>
<feature type="transmembrane region" description="Helical" evidence="1">
    <location>
        <begin position="149"/>
        <end position="175"/>
    </location>
</feature>
<dbReference type="OrthoDB" id="4571243at2"/>
<feature type="transmembrane region" description="Helical" evidence="1">
    <location>
        <begin position="182"/>
        <end position="207"/>
    </location>
</feature>
<evidence type="ECO:0000256" key="2">
    <source>
        <dbReference type="SAM" id="SignalP"/>
    </source>
</evidence>
<dbReference type="Pfam" id="PF26059">
    <property type="entry name" value="DUF8020"/>
    <property type="match status" value="1"/>
</dbReference>
<feature type="signal peptide" evidence="2">
    <location>
        <begin position="1"/>
        <end position="26"/>
    </location>
</feature>
<gene>
    <name evidence="4" type="ORF">NRB56_65510</name>
</gene>
<dbReference type="AlphaFoldDB" id="A0A7K0DYR1"/>
<proteinExistence type="predicted"/>
<keyword evidence="1" id="KW-0472">Membrane</keyword>